<dbReference type="AlphaFoldDB" id="A0A855FVY8"/>
<dbReference type="Pfam" id="PF06476">
    <property type="entry name" value="DUF1090"/>
    <property type="match status" value="1"/>
</dbReference>
<dbReference type="Proteomes" id="UP000230463">
    <property type="component" value="Unassembled WGS sequence"/>
</dbReference>
<evidence type="ECO:0008006" key="5">
    <source>
        <dbReference type="Google" id="ProtNLM"/>
    </source>
</evidence>
<keyword evidence="2" id="KW-0732">Signal</keyword>
<evidence type="ECO:0000256" key="2">
    <source>
        <dbReference type="SAM" id="SignalP"/>
    </source>
</evidence>
<keyword evidence="1" id="KW-0175">Coiled coil</keyword>
<feature type="signal peptide" evidence="2">
    <location>
        <begin position="1"/>
        <end position="24"/>
    </location>
</feature>
<dbReference type="InterPro" id="IPR009468">
    <property type="entry name" value="DUF1090"/>
</dbReference>
<evidence type="ECO:0000256" key="1">
    <source>
        <dbReference type="SAM" id="Coils"/>
    </source>
</evidence>
<comment type="caution">
    <text evidence="3">The sequence shown here is derived from an EMBL/GenBank/DDBJ whole genome shotgun (WGS) entry which is preliminary data.</text>
</comment>
<name>A0A855FVY8_9NEIS</name>
<protein>
    <recommendedName>
        <fullName evidence="5">DUF1090 domain-containing protein</fullName>
    </recommendedName>
</protein>
<proteinExistence type="predicted"/>
<feature type="coiled-coil region" evidence="1">
    <location>
        <begin position="47"/>
        <end position="134"/>
    </location>
</feature>
<evidence type="ECO:0000313" key="4">
    <source>
        <dbReference type="Proteomes" id="UP000230463"/>
    </source>
</evidence>
<feature type="chain" id="PRO_5032462955" description="DUF1090 domain-containing protein" evidence="2">
    <location>
        <begin position="25"/>
        <end position="137"/>
    </location>
</feature>
<dbReference type="RefSeq" id="WP_100123852.1">
    <property type="nucleotide sequence ID" value="NZ_MEIU01000057.1"/>
</dbReference>
<gene>
    <name evidence="3" type="ORF">BHC57_07475</name>
</gene>
<organism evidence="3 4">
    <name type="scientific">Snodgrassella alvi</name>
    <dbReference type="NCBI Taxonomy" id="1196083"/>
    <lineage>
        <taxon>Bacteria</taxon>
        <taxon>Pseudomonadati</taxon>
        <taxon>Pseudomonadota</taxon>
        <taxon>Betaproteobacteria</taxon>
        <taxon>Neisseriales</taxon>
        <taxon>Neisseriaceae</taxon>
        <taxon>Snodgrassella</taxon>
    </lineage>
</organism>
<dbReference type="EMBL" id="MEIU01000057">
    <property type="protein sequence ID" value="PIT60086.1"/>
    <property type="molecule type" value="Genomic_DNA"/>
</dbReference>
<sequence length="137" mass="15883">MNYSRMTKSTVCALALAITLPVLADNNWYTCKEKQQQIEKQLQYARANENQNQINRLTSQKTDLAQNCTNEVLRQKYIQKIDKLNNKVNETQHKLAKAQSKGNNTNVENLQNKLNENQVKLQQAKQNFARFEQAAKQ</sequence>
<evidence type="ECO:0000313" key="3">
    <source>
        <dbReference type="EMBL" id="PIT60086.1"/>
    </source>
</evidence>
<accession>A0A855FVY8</accession>
<reference evidence="3 4" key="1">
    <citation type="journal article" date="2017" name="MBio">
        <title>Type VI secretion-mediated competition in the bee gut microbiome.</title>
        <authorList>
            <person name="Steele M.I."/>
            <person name="Kwong W.K."/>
            <person name="Powell J.E."/>
            <person name="Whiteley M."/>
            <person name="Moran N.A."/>
        </authorList>
    </citation>
    <scope>NUCLEOTIDE SEQUENCE [LARGE SCALE GENOMIC DNA]</scope>
    <source>
        <strain evidence="3 4">HK3</strain>
    </source>
</reference>